<evidence type="ECO:0000313" key="1">
    <source>
        <dbReference type="EMBL" id="KAK3250153.1"/>
    </source>
</evidence>
<dbReference type="Proteomes" id="UP001190700">
    <property type="component" value="Unassembled WGS sequence"/>
</dbReference>
<reference evidence="1 2" key="1">
    <citation type="journal article" date="2015" name="Genome Biol. Evol.">
        <title>Comparative Genomics of a Bacterivorous Green Alga Reveals Evolutionary Causalities and Consequences of Phago-Mixotrophic Mode of Nutrition.</title>
        <authorList>
            <person name="Burns J.A."/>
            <person name="Paasch A."/>
            <person name="Narechania A."/>
            <person name="Kim E."/>
        </authorList>
    </citation>
    <scope>NUCLEOTIDE SEQUENCE [LARGE SCALE GENOMIC DNA]</scope>
    <source>
        <strain evidence="1 2">PLY_AMNH</strain>
    </source>
</reference>
<proteinExistence type="predicted"/>
<organism evidence="1 2">
    <name type="scientific">Cymbomonas tetramitiformis</name>
    <dbReference type="NCBI Taxonomy" id="36881"/>
    <lineage>
        <taxon>Eukaryota</taxon>
        <taxon>Viridiplantae</taxon>
        <taxon>Chlorophyta</taxon>
        <taxon>Pyramimonadophyceae</taxon>
        <taxon>Pyramimonadales</taxon>
        <taxon>Pyramimonadaceae</taxon>
        <taxon>Cymbomonas</taxon>
    </lineage>
</organism>
<keyword evidence="2" id="KW-1185">Reference proteome</keyword>
<dbReference type="AlphaFoldDB" id="A0AAE0C813"/>
<comment type="caution">
    <text evidence="1">The sequence shown here is derived from an EMBL/GenBank/DDBJ whole genome shotgun (WGS) entry which is preliminary data.</text>
</comment>
<sequence>MDSQRSYAAKARRRQVNLPKKHFTLFNNRTKDVCIIHQNMYDEECENVKKLVENEIKFYLASSNDDYIMKEEEASLFIERLQKLARESLNV</sequence>
<dbReference type="EMBL" id="LGRX02026880">
    <property type="protein sequence ID" value="KAK3250153.1"/>
    <property type="molecule type" value="Genomic_DNA"/>
</dbReference>
<evidence type="ECO:0000313" key="2">
    <source>
        <dbReference type="Proteomes" id="UP001190700"/>
    </source>
</evidence>
<accession>A0AAE0C813</accession>
<name>A0AAE0C813_9CHLO</name>
<gene>
    <name evidence="1" type="ORF">CYMTET_40462</name>
</gene>
<protein>
    <submittedName>
        <fullName evidence="1">Uncharacterized protein</fullName>
    </submittedName>
</protein>